<evidence type="ECO:0000313" key="2">
    <source>
        <dbReference type="EMBL" id="GJT53641.1"/>
    </source>
</evidence>
<keyword evidence="3" id="KW-1185">Reference proteome</keyword>
<comment type="caution">
    <text evidence="2">The sequence shown here is derived from an EMBL/GenBank/DDBJ whole genome shotgun (WGS) entry which is preliminary data.</text>
</comment>
<organism evidence="2 3">
    <name type="scientific">Tanacetum coccineum</name>
    <dbReference type="NCBI Taxonomy" id="301880"/>
    <lineage>
        <taxon>Eukaryota</taxon>
        <taxon>Viridiplantae</taxon>
        <taxon>Streptophyta</taxon>
        <taxon>Embryophyta</taxon>
        <taxon>Tracheophyta</taxon>
        <taxon>Spermatophyta</taxon>
        <taxon>Magnoliopsida</taxon>
        <taxon>eudicotyledons</taxon>
        <taxon>Gunneridae</taxon>
        <taxon>Pentapetalae</taxon>
        <taxon>asterids</taxon>
        <taxon>campanulids</taxon>
        <taxon>Asterales</taxon>
        <taxon>Asteraceae</taxon>
        <taxon>Asteroideae</taxon>
        <taxon>Anthemideae</taxon>
        <taxon>Anthemidinae</taxon>
        <taxon>Tanacetum</taxon>
    </lineage>
</organism>
<dbReference type="Proteomes" id="UP001151760">
    <property type="component" value="Unassembled WGS sequence"/>
</dbReference>
<proteinExistence type="predicted"/>
<feature type="compositionally biased region" description="Polar residues" evidence="1">
    <location>
        <begin position="122"/>
        <end position="143"/>
    </location>
</feature>
<protein>
    <submittedName>
        <fullName evidence="2">Uncharacterized protein</fullName>
    </submittedName>
</protein>
<accession>A0ABQ5ERN1</accession>
<name>A0ABQ5ERN1_9ASTR</name>
<feature type="region of interest" description="Disordered" evidence="1">
    <location>
        <begin position="122"/>
        <end position="157"/>
    </location>
</feature>
<reference evidence="2" key="2">
    <citation type="submission" date="2022-01" db="EMBL/GenBank/DDBJ databases">
        <authorList>
            <person name="Yamashiro T."/>
            <person name="Shiraishi A."/>
            <person name="Satake H."/>
            <person name="Nakayama K."/>
        </authorList>
    </citation>
    <scope>NUCLEOTIDE SEQUENCE</scope>
</reference>
<evidence type="ECO:0000313" key="3">
    <source>
        <dbReference type="Proteomes" id="UP001151760"/>
    </source>
</evidence>
<dbReference type="EMBL" id="BQNB010016605">
    <property type="protein sequence ID" value="GJT53641.1"/>
    <property type="molecule type" value="Genomic_DNA"/>
</dbReference>
<evidence type="ECO:0000256" key="1">
    <source>
        <dbReference type="SAM" id="MobiDB-lite"/>
    </source>
</evidence>
<gene>
    <name evidence="2" type="ORF">Tco_0988695</name>
</gene>
<reference evidence="2" key="1">
    <citation type="journal article" date="2022" name="Int. J. Mol. Sci.">
        <title>Draft Genome of Tanacetum Coccineum: Genomic Comparison of Closely Related Tanacetum-Family Plants.</title>
        <authorList>
            <person name="Yamashiro T."/>
            <person name="Shiraishi A."/>
            <person name="Nakayama K."/>
            <person name="Satake H."/>
        </authorList>
    </citation>
    <scope>NUCLEOTIDE SEQUENCE</scope>
</reference>
<sequence length="225" mass="24146">MDYKGIKDGLHFYGKIGIGESLEQDVTLKRQNVYVIRFDLGMSSWVPVPLNVVGFSGCRDDTSGTRSSTSNGSVRTPRHMGVILNSECGRTPVRDVGQAMHSFQLTTTTTYVDIVGSLGASSSTGHTSKTGVIDVGSNSVNDGSSTRSSTSTGQPRHLGIRYSINDENMMLSWLTTYGLGSQHVNVSVARQNVNEIGFGIPGVNNGTASSIIVEKNEEKPKQLLD</sequence>